<protein>
    <submittedName>
        <fullName evidence="1">Uncharacterized protein</fullName>
    </submittedName>
</protein>
<evidence type="ECO:0000313" key="1">
    <source>
        <dbReference type="EMBL" id="EWT07767.1"/>
    </source>
</evidence>
<accession>W9GRT0</accession>
<name>W9GRT0_9MICO</name>
<dbReference type="RefSeq" id="WP_034712474.1">
    <property type="nucleotide sequence ID" value="NZ_AWQS01000005.1"/>
</dbReference>
<keyword evidence="2" id="KW-1185">Reference proteome</keyword>
<sequence length="215" mass="23600">MDPVQPVHAYLHVNGHFKVAEYPVLEACRGRGSRTVIHLDIVGYRFAGAGHDLISHGGHRRPLRDSARTVDPALGCGPGQPDVLVDEVKEGRARVDPARRDPVVLEVALTRFGCCPAAHARDIARQLVGRGQVPTEAGHVIRVVAFGNSYGRHRSGPWRIVSIGHVVRFRQAYLHENWDVLAHAQLRDAAFAVLALIQKWNIHLASAGIGKEQMP</sequence>
<proteinExistence type="predicted"/>
<reference evidence="2" key="1">
    <citation type="submission" date="2013-08" db="EMBL/GenBank/DDBJ databases">
        <title>Intrasporangium oryzae NRRL B-24470.</title>
        <authorList>
            <person name="Liu H."/>
            <person name="Wang G."/>
        </authorList>
    </citation>
    <scope>NUCLEOTIDE SEQUENCE [LARGE SCALE GENOMIC DNA]</scope>
    <source>
        <strain evidence="2">Q5-1</strain>
    </source>
</reference>
<evidence type="ECO:0000313" key="2">
    <source>
        <dbReference type="Proteomes" id="UP000019494"/>
    </source>
</evidence>
<dbReference type="AlphaFoldDB" id="W9GRT0"/>
<gene>
    <name evidence="1" type="ORF">N864_23460</name>
</gene>
<comment type="caution">
    <text evidence="1">The sequence shown here is derived from an EMBL/GenBank/DDBJ whole genome shotgun (WGS) entry which is preliminary data.</text>
</comment>
<dbReference type="Proteomes" id="UP000019494">
    <property type="component" value="Unassembled WGS sequence"/>
</dbReference>
<dbReference type="EMBL" id="AWQS01000005">
    <property type="protein sequence ID" value="EWT07767.1"/>
    <property type="molecule type" value="Genomic_DNA"/>
</dbReference>
<dbReference type="OrthoDB" id="1523614at2"/>
<organism evidence="1 2">
    <name type="scientific">Intrasporangium chromatireducens Q5-1</name>
    <dbReference type="NCBI Taxonomy" id="584657"/>
    <lineage>
        <taxon>Bacteria</taxon>
        <taxon>Bacillati</taxon>
        <taxon>Actinomycetota</taxon>
        <taxon>Actinomycetes</taxon>
        <taxon>Micrococcales</taxon>
        <taxon>Intrasporangiaceae</taxon>
        <taxon>Intrasporangium</taxon>
    </lineage>
</organism>